<name>A5G3A8_GEOUR</name>
<gene>
    <name evidence="2" type="ordered locus">Gura_2086</name>
</gene>
<reference evidence="2 3" key="1">
    <citation type="submission" date="2007-05" db="EMBL/GenBank/DDBJ databases">
        <title>Complete sequence of Geobacter uraniireducens Rf4.</title>
        <authorList>
            <consortium name="US DOE Joint Genome Institute"/>
            <person name="Copeland A."/>
            <person name="Lucas S."/>
            <person name="Lapidus A."/>
            <person name="Barry K."/>
            <person name="Detter J.C."/>
            <person name="Glavina del Rio T."/>
            <person name="Hammon N."/>
            <person name="Israni S."/>
            <person name="Dalin E."/>
            <person name="Tice H."/>
            <person name="Pitluck S."/>
            <person name="Chertkov O."/>
            <person name="Brettin T."/>
            <person name="Bruce D."/>
            <person name="Han C."/>
            <person name="Schmutz J."/>
            <person name="Larimer F."/>
            <person name="Land M."/>
            <person name="Hauser L."/>
            <person name="Kyrpides N."/>
            <person name="Mikhailova N."/>
            <person name="Shelobolina E."/>
            <person name="Aklujkar M."/>
            <person name="Lovley D."/>
            <person name="Richardson P."/>
        </authorList>
    </citation>
    <scope>NUCLEOTIDE SEQUENCE [LARGE SCALE GENOMIC DNA]</scope>
    <source>
        <strain evidence="2 3">Rf4</strain>
    </source>
</reference>
<dbReference type="InterPro" id="IPR043519">
    <property type="entry name" value="NT_sf"/>
</dbReference>
<dbReference type="EMBL" id="CP000698">
    <property type="protein sequence ID" value="ABQ26276.1"/>
    <property type="molecule type" value="Genomic_DNA"/>
</dbReference>
<dbReference type="RefSeq" id="WP_011938978.1">
    <property type="nucleotide sequence ID" value="NC_009483.1"/>
</dbReference>
<dbReference type="Gene3D" id="3.30.460.10">
    <property type="entry name" value="Beta Polymerase, domain 2"/>
    <property type="match status" value="1"/>
</dbReference>
<dbReference type="AlphaFoldDB" id="A5G3A8"/>
<keyword evidence="3" id="KW-1185">Reference proteome</keyword>
<dbReference type="Pfam" id="PF01909">
    <property type="entry name" value="NTP_transf_2"/>
    <property type="match status" value="1"/>
</dbReference>
<dbReference type="InterPro" id="IPR002934">
    <property type="entry name" value="Polymerase_NTP_transf_dom"/>
</dbReference>
<evidence type="ECO:0000259" key="1">
    <source>
        <dbReference type="Pfam" id="PF01909"/>
    </source>
</evidence>
<proteinExistence type="predicted"/>
<dbReference type="Proteomes" id="UP000006695">
    <property type="component" value="Chromosome"/>
</dbReference>
<protein>
    <submittedName>
        <fullName evidence="2">DNA polymerase, beta domain protein region</fullName>
    </submittedName>
</protein>
<evidence type="ECO:0000313" key="2">
    <source>
        <dbReference type="EMBL" id="ABQ26276.1"/>
    </source>
</evidence>
<dbReference type="OrthoDB" id="9808659at2"/>
<feature type="domain" description="Polymerase nucleotidyl transferase" evidence="1">
    <location>
        <begin position="18"/>
        <end position="99"/>
    </location>
</feature>
<accession>A5G3A8</accession>
<dbReference type="HOGENOM" id="CLU_130257_5_2_7"/>
<sequence length="111" mass="12653">MPRLDAAALHLLPRYLELVRTVLSRHLPQAEVWAYGSRVNGDCHEASDLDLVVRNPAAFDEVLPDLPDLKEALVESNLPIRVDVVDWARIPESFRREIERAYVVVRRGGEE</sequence>
<evidence type="ECO:0000313" key="3">
    <source>
        <dbReference type="Proteomes" id="UP000006695"/>
    </source>
</evidence>
<dbReference type="SUPFAM" id="SSF81301">
    <property type="entry name" value="Nucleotidyltransferase"/>
    <property type="match status" value="1"/>
</dbReference>
<dbReference type="STRING" id="351605.Gura_2086"/>
<dbReference type="KEGG" id="gur:Gura_2086"/>
<organism evidence="2 3">
    <name type="scientific">Geotalea uraniireducens (strain Rf4)</name>
    <name type="common">Geobacter uraniireducens</name>
    <dbReference type="NCBI Taxonomy" id="351605"/>
    <lineage>
        <taxon>Bacteria</taxon>
        <taxon>Pseudomonadati</taxon>
        <taxon>Thermodesulfobacteriota</taxon>
        <taxon>Desulfuromonadia</taxon>
        <taxon>Geobacterales</taxon>
        <taxon>Geobacteraceae</taxon>
        <taxon>Geotalea</taxon>
    </lineage>
</organism>
<dbReference type="GO" id="GO:0016779">
    <property type="term" value="F:nucleotidyltransferase activity"/>
    <property type="evidence" value="ECO:0007669"/>
    <property type="project" value="InterPro"/>
</dbReference>